<evidence type="ECO:0000313" key="3">
    <source>
        <dbReference type="Proteomes" id="UP000284706"/>
    </source>
</evidence>
<evidence type="ECO:0000313" key="2">
    <source>
        <dbReference type="EMBL" id="PPQ76161.1"/>
    </source>
</evidence>
<sequence length="122" mass="13248">MAATKGIELGRSDTSISHLYFFADNPSALEAIFDAKPRGGGQHHTHILKFATTLYIVWCPSHHPGVPGNERADELAKHGTRPQSTNPGQYTKKGKDIHLQNSAKRVAKWAPKTGGSPHPTVC</sequence>
<name>A0A409WCF0_9AGAR</name>
<accession>A0A409WCF0</accession>
<feature type="region of interest" description="Disordered" evidence="1">
    <location>
        <begin position="66"/>
        <end position="122"/>
    </location>
</feature>
<dbReference type="Proteomes" id="UP000284706">
    <property type="component" value="Unassembled WGS sequence"/>
</dbReference>
<proteinExistence type="predicted"/>
<protein>
    <submittedName>
        <fullName evidence="2">Uncharacterized protein</fullName>
    </submittedName>
</protein>
<dbReference type="GO" id="GO:0003676">
    <property type="term" value="F:nucleic acid binding"/>
    <property type="evidence" value="ECO:0007669"/>
    <property type="project" value="InterPro"/>
</dbReference>
<reference evidence="2 3" key="1">
    <citation type="journal article" date="2018" name="Evol. Lett.">
        <title>Horizontal gene cluster transfer increased hallucinogenic mushroom diversity.</title>
        <authorList>
            <person name="Reynolds H.T."/>
            <person name="Vijayakumar V."/>
            <person name="Gluck-Thaler E."/>
            <person name="Korotkin H.B."/>
            <person name="Matheny P.B."/>
            <person name="Slot J.C."/>
        </authorList>
    </citation>
    <scope>NUCLEOTIDE SEQUENCE [LARGE SCALE GENOMIC DNA]</scope>
    <source>
        <strain evidence="2 3">SRW20</strain>
    </source>
</reference>
<dbReference type="Gene3D" id="3.30.420.10">
    <property type="entry name" value="Ribonuclease H-like superfamily/Ribonuclease H"/>
    <property type="match status" value="1"/>
</dbReference>
<dbReference type="AlphaFoldDB" id="A0A409WCF0"/>
<dbReference type="InParanoid" id="A0A409WCF0"/>
<dbReference type="InterPro" id="IPR036397">
    <property type="entry name" value="RNaseH_sf"/>
</dbReference>
<dbReference type="SUPFAM" id="SSF53098">
    <property type="entry name" value="Ribonuclease H-like"/>
    <property type="match status" value="1"/>
</dbReference>
<dbReference type="InterPro" id="IPR012337">
    <property type="entry name" value="RNaseH-like_sf"/>
</dbReference>
<evidence type="ECO:0000256" key="1">
    <source>
        <dbReference type="SAM" id="MobiDB-lite"/>
    </source>
</evidence>
<dbReference type="OrthoDB" id="3230070at2759"/>
<keyword evidence="3" id="KW-1185">Reference proteome</keyword>
<comment type="caution">
    <text evidence="2">The sequence shown here is derived from an EMBL/GenBank/DDBJ whole genome shotgun (WGS) entry which is preliminary data.</text>
</comment>
<dbReference type="EMBL" id="NHYE01005190">
    <property type="protein sequence ID" value="PPQ76161.1"/>
    <property type="molecule type" value="Genomic_DNA"/>
</dbReference>
<organism evidence="2 3">
    <name type="scientific">Gymnopilus dilepis</name>
    <dbReference type="NCBI Taxonomy" id="231916"/>
    <lineage>
        <taxon>Eukaryota</taxon>
        <taxon>Fungi</taxon>
        <taxon>Dikarya</taxon>
        <taxon>Basidiomycota</taxon>
        <taxon>Agaricomycotina</taxon>
        <taxon>Agaricomycetes</taxon>
        <taxon>Agaricomycetidae</taxon>
        <taxon>Agaricales</taxon>
        <taxon>Agaricineae</taxon>
        <taxon>Hymenogastraceae</taxon>
        <taxon>Gymnopilus</taxon>
    </lineage>
</organism>
<gene>
    <name evidence="2" type="ORF">CVT26_009220</name>
</gene>